<evidence type="ECO:0000256" key="4">
    <source>
        <dbReference type="ARBA" id="ARBA00022989"/>
    </source>
</evidence>
<dbReference type="GO" id="GO:0005886">
    <property type="term" value="C:plasma membrane"/>
    <property type="evidence" value="ECO:0007669"/>
    <property type="project" value="UniProtKB-SubCell"/>
</dbReference>
<evidence type="ECO:0000313" key="8">
    <source>
        <dbReference type="EMBL" id="RFM25090.1"/>
    </source>
</evidence>
<reference evidence="8 9" key="1">
    <citation type="journal article" date="2011" name="ISME J.">
        <title>Community ecology of hot spring cyanobacterial mats: predominant populations and their functional potential.</title>
        <authorList>
            <person name="Klatt C.G."/>
            <person name="Wood J.M."/>
            <person name="Rusch D.B."/>
            <person name="Bateson M.M."/>
            <person name="Hamamura N."/>
            <person name="Heidelberg J.F."/>
            <person name="Grossman A.R."/>
            <person name="Bhaya D."/>
            <person name="Cohan F.M."/>
            <person name="Kuhl M."/>
            <person name="Bryant D.A."/>
            <person name="Ward D.M."/>
        </authorList>
    </citation>
    <scope>NUCLEOTIDE SEQUENCE [LARGE SCALE GENOMIC DNA]</scope>
    <source>
        <strain evidence="8">OS</strain>
    </source>
</reference>
<keyword evidence="3 7" id="KW-0812">Transmembrane</keyword>
<dbReference type="PANTHER" id="PTHR30213:SF0">
    <property type="entry name" value="UPF0761 MEMBRANE PROTEIN YIHY"/>
    <property type="match status" value="1"/>
</dbReference>
<dbReference type="InterPro" id="IPR017039">
    <property type="entry name" value="Virul_fac_BrkB"/>
</dbReference>
<keyword evidence="5 7" id="KW-0472">Membrane</keyword>
<keyword evidence="2" id="KW-1003">Cell membrane</keyword>
<protein>
    <submittedName>
        <fullName evidence="8">YihY/virulence factor BrkB family protein</fullName>
    </submittedName>
</protein>
<name>A0A395M2W2_9BACT</name>
<evidence type="ECO:0000256" key="1">
    <source>
        <dbReference type="ARBA" id="ARBA00004651"/>
    </source>
</evidence>
<comment type="subcellular location">
    <subcellularLocation>
        <location evidence="1">Cell membrane</location>
        <topology evidence="1">Multi-pass membrane protein</topology>
    </subcellularLocation>
</comment>
<organism evidence="8 9">
    <name type="scientific">Candidatus Thermochlorobacter aerophilus</name>
    <dbReference type="NCBI Taxonomy" id="1868324"/>
    <lineage>
        <taxon>Bacteria</taxon>
        <taxon>Pseudomonadati</taxon>
        <taxon>Chlorobiota</taxon>
        <taxon>Chlorobiia</taxon>
        <taxon>Chlorobiales</taxon>
        <taxon>Candidatus Thermochlorobacteriaceae</taxon>
        <taxon>Candidatus Thermochlorobacter</taxon>
    </lineage>
</organism>
<keyword evidence="4 7" id="KW-1133">Transmembrane helix</keyword>
<feature type="transmembrane region" description="Helical" evidence="7">
    <location>
        <begin position="89"/>
        <end position="109"/>
    </location>
</feature>
<feature type="transmembrane region" description="Helical" evidence="7">
    <location>
        <begin position="130"/>
        <end position="151"/>
    </location>
</feature>
<feature type="transmembrane region" description="Helical" evidence="7">
    <location>
        <begin position="21"/>
        <end position="49"/>
    </location>
</feature>
<feature type="transmembrane region" description="Helical" evidence="7">
    <location>
        <begin position="171"/>
        <end position="192"/>
    </location>
</feature>
<evidence type="ECO:0000256" key="6">
    <source>
        <dbReference type="SAM" id="MobiDB-lite"/>
    </source>
</evidence>
<gene>
    <name evidence="8" type="ORF">D0433_02645</name>
</gene>
<dbReference type="Pfam" id="PF03631">
    <property type="entry name" value="Virul_fac_BrkB"/>
    <property type="match status" value="1"/>
</dbReference>
<dbReference type="Proteomes" id="UP000266389">
    <property type="component" value="Unassembled WGS sequence"/>
</dbReference>
<dbReference type="PANTHER" id="PTHR30213">
    <property type="entry name" value="INNER MEMBRANE PROTEIN YHJD"/>
    <property type="match status" value="1"/>
</dbReference>
<evidence type="ECO:0000256" key="2">
    <source>
        <dbReference type="ARBA" id="ARBA00022475"/>
    </source>
</evidence>
<dbReference type="EMBL" id="PHFL01000010">
    <property type="protein sequence ID" value="RFM25090.1"/>
    <property type="molecule type" value="Genomic_DNA"/>
</dbReference>
<evidence type="ECO:0000256" key="7">
    <source>
        <dbReference type="SAM" id="Phobius"/>
    </source>
</evidence>
<feature type="compositionally biased region" description="Polar residues" evidence="6">
    <location>
        <begin position="325"/>
        <end position="335"/>
    </location>
</feature>
<feature type="transmembrane region" description="Helical" evidence="7">
    <location>
        <begin position="246"/>
        <end position="267"/>
    </location>
</feature>
<accession>A0A395M2W2</accession>
<feature type="transmembrane region" description="Helical" evidence="7">
    <location>
        <begin position="204"/>
        <end position="226"/>
    </location>
</feature>
<comment type="caution">
    <text evidence="8">The sequence shown here is derived from an EMBL/GenBank/DDBJ whole genome shotgun (WGS) entry which is preliminary data.</text>
</comment>
<evidence type="ECO:0000313" key="9">
    <source>
        <dbReference type="Proteomes" id="UP000266389"/>
    </source>
</evidence>
<sequence length="349" mass="39058">MKRFFHIVKILVQKIDRDDCLGLAAEMAYNLALAIFPAVLLLVSFLSLIQTPKTALLISDFIGMVLPQEVYQPIDQTIEKVLAERRGGIFTFSLIFSFFSMATVFTTVMKAMERIYNMRPNYGFFRRQMIAAELVLLLGVALGIVFSLIIFGSEFERMLEKKFRLYRLGQFLQWTRFPIAFLAMTLSALIVYKFSLRVGQKLPHVLPGAMLMALLWILVCVLYGDYLKYQYYGQGYTVLAKGLATLVWLYACALIFLIGAEVNWLFYSGTIGATHTKSGNALPSTAQASEHSMPQVASHESVIALDDMLPLNRIDLPFSVSKSSVAEHTPQSRSQAKPHISSSGSSSVS</sequence>
<dbReference type="AlphaFoldDB" id="A0A395M2W2"/>
<proteinExistence type="predicted"/>
<feature type="region of interest" description="Disordered" evidence="6">
    <location>
        <begin position="325"/>
        <end position="349"/>
    </location>
</feature>
<evidence type="ECO:0000256" key="3">
    <source>
        <dbReference type="ARBA" id="ARBA00022692"/>
    </source>
</evidence>
<evidence type="ECO:0000256" key="5">
    <source>
        <dbReference type="ARBA" id="ARBA00023136"/>
    </source>
</evidence>